<keyword evidence="3" id="KW-0479">Metal-binding</keyword>
<evidence type="ECO:0000256" key="5">
    <source>
        <dbReference type="ARBA" id="ARBA00022840"/>
    </source>
</evidence>
<evidence type="ECO:0000256" key="1">
    <source>
        <dbReference type="ARBA" id="ARBA00008276"/>
    </source>
</evidence>
<dbReference type="EC" id="6.3.2.17" evidence="7"/>
<gene>
    <name evidence="7" type="ORF">MNB_SM-6-1216</name>
</gene>
<dbReference type="Gene3D" id="3.90.190.20">
    <property type="entry name" value="Mur ligase, C-terminal domain"/>
    <property type="match status" value="1"/>
</dbReference>
<evidence type="ECO:0000313" key="7">
    <source>
        <dbReference type="EMBL" id="SFV68777.1"/>
    </source>
</evidence>
<dbReference type="EC" id="6.3.2.12" evidence="7"/>
<dbReference type="PANTHER" id="PTHR11136:SF0">
    <property type="entry name" value="DIHYDROFOLATE SYNTHETASE-RELATED"/>
    <property type="match status" value="1"/>
</dbReference>
<dbReference type="InterPro" id="IPR001645">
    <property type="entry name" value="Folylpolyglutamate_synth"/>
</dbReference>
<dbReference type="GO" id="GO:0004326">
    <property type="term" value="F:tetrahydrofolylpolyglutamate synthase activity"/>
    <property type="evidence" value="ECO:0007669"/>
    <property type="project" value="UniProtKB-EC"/>
</dbReference>
<dbReference type="GO" id="GO:0005737">
    <property type="term" value="C:cytoplasm"/>
    <property type="evidence" value="ECO:0007669"/>
    <property type="project" value="TreeGrafter"/>
</dbReference>
<dbReference type="SUPFAM" id="SSF53623">
    <property type="entry name" value="MurD-like peptide ligases, catalytic domain"/>
    <property type="match status" value="1"/>
</dbReference>
<reference evidence="7" key="1">
    <citation type="submission" date="2016-10" db="EMBL/GenBank/DDBJ databases">
        <authorList>
            <person name="de Groot N.N."/>
        </authorList>
    </citation>
    <scope>NUCLEOTIDE SEQUENCE</scope>
</reference>
<comment type="similarity">
    <text evidence="1">Belongs to the folylpolyglutamate synthase family.</text>
</comment>
<accession>A0A1W1CSU6</accession>
<keyword evidence="5" id="KW-0067">ATP-binding</keyword>
<keyword evidence="4" id="KW-0547">Nucleotide-binding</keyword>
<dbReference type="Gene3D" id="3.40.1190.10">
    <property type="entry name" value="Mur-like, catalytic domain"/>
    <property type="match status" value="1"/>
</dbReference>
<evidence type="ECO:0000256" key="2">
    <source>
        <dbReference type="ARBA" id="ARBA00022598"/>
    </source>
</evidence>
<keyword evidence="2 7" id="KW-0436">Ligase</keyword>
<dbReference type="InterPro" id="IPR036565">
    <property type="entry name" value="Mur-like_cat_sf"/>
</dbReference>
<dbReference type="AlphaFoldDB" id="A0A1W1CSU6"/>
<dbReference type="NCBIfam" id="TIGR01499">
    <property type="entry name" value="folC"/>
    <property type="match status" value="1"/>
</dbReference>
<dbReference type="EMBL" id="FPHK01000125">
    <property type="protein sequence ID" value="SFV68777.1"/>
    <property type="molecule type" value="Genomic_DNA"/>
</dbReference>
<evidence type="ECO:0000256" key="3">
    <source>
        <dbReference type="ARBA" id="ARBA00022723"/>
    </source>
</evidence>
<protein>
    <submittedName>
        <fullName evidence="7">Dihydrofolate synthase @ Folylpolyglutamate synthase</fullName>
        <ecNumber evidence="7">6.3.2.12</ecNumber>
        <ecNumber evidence="7">6.3.2.17</ecNumber>
    </submittedName>
</protein>
<dbReference type="InterPro" id="IPR036615">
    <property type="entry name" value="Mur_ligase_C_dom_sf"/>
</dbReference>
<organism evidence="7">
    <name type="scientific">hydrothermal vent metagenome</name>
    <dbReference type="NCBI Taxonomy" id="652676"/>
    <lineage>
        <taxon>unclassified sequences</taxon>
        <taxon>metagenomes</taxon>
        <taxon>ecological metagenomes</taxon>
    </lineage>
</organism>
<sequence length="382" mass="43771">MLEAFLDAKPLYYDEIDYRRMPRIYARIQKNFLLPKIIHIVGTNGKGTTGRFLATALYKIGYNVGHYSSPHILSFNERIWFNGFDVSMELLEATHQELLTLLTQEEADALSYFEYTTLLAMLFYSKRCDFVVLEAGLGGEYDATAVFANELTLITPIGRDHEAFLGEDIRSIAKTKLAAVQKAAIIAKQKEKLVYEVLREIEKEKDVVVYKVEELINTVDEQKIAAIAKAEKLAPYLEENLSLAIGALKYFGIEYKMSDFFNARLFGRLTPLAKNILVDVGHNVLAAESIVMSLKNKKYTLVYNSYRDKNYKEILSVLKPIIDEVELIDVYNARVEESCYLQDALEKLEIKYSKFTKIRSDKEYFVFGSFSVVEAFLKVYRG</sequence>
<dbReference type="GO" id="GO:0005524">
    <property type="term" value="F:ATP binding"/>
    <property type="evidence" value="ECO:0007669"/>
    <property type="project" value="UniProtKB-KW"/>
</dbReference>
<dbReference type="PANTHER" id="PTHR11136">
    <property type="entry name" value="FOLYLPOLYGLUTAMATE SYNTHASE-RELATED"/>
    <property type="match status" value="1"/>
</dbReference>
<dbReference type="GO" id="GO:0008841">
    <property type="term" value="F:dihydrofolate synthase activity"/>
    <property type="evidence" value="ECO:0007669"/>
    <property type="project" value="UniProtKB-EC"/>
</dbReference>
<proteinExistence type="inferred from homology"/>
<evidence type="ECO:0000256" key="4">
    <source>
        <dbReference type="ARBA" id="ARBA00022741"/>
    </source>
</evidence>
<name>A0A1W1CSU6_9ZZZZ</name>
<dbReference type="SUPFAM" id="SSF53244">
    <property type="entry name" value="MurD-like peptide ligases, peptide-binding domain"/>
    <property type="match status" value="1"/>
</dbReference>
<dbReference type="GO" id="GO:0046872">
    <property type="term" value="F:metal ion binding"/>
    <property type="evidence" value="ECO:0007669"/>
    <property type="project" value="UniProtKB-KW"/>
</dbReference>
<evidence type="ECO:0000256" key="6">
    <source>
        <dbReference type="ARBA" id="ARBA00022842"/>
    </source>
</evidence>
<keyword evidence="6" id="KW-0460">Magnesium</keyword>